<reference evidence="1 2" key="1">
    <citation type="journal article" date="2021" name="Elife">
        <title>Chloroplast acquisition without the gene transfer in kleptoplastic sea slugs, Plakobranchus ocellatus.</title>
        <authorList>
            <person name="Maeda T."/>
            <person name="Takahashi S."/>
            <person name="Yoshida T."/>
            <person name="Shimamura S."/>
            <person name="Takaki Y."/>
            <person name="Nagai Y."/>
            <person name="Toyoda A."/>
            <person name="Suzuki Y."/>
            <person name="Arimoto A."/>
            <person name="Ishii H."/>
            <person name="Satoh N."/>
            <person name="Nishiyama T."/>
            <person name="Hasebe M."/>
            <person name="Maruyama T."/>
            <person name="Minagawa J."/>
            <person name="Obokata J."/>
            <person name="Shigenobu S."/>
        </authorList>
    </citation>
    <scope>NUCLEOTIDE SEQUENCE [LARGE SCALE GENOMIC DNA]</scope>
</reference>
<dbReference type="Gene3D" id="3.60.10.10">
    <property type="entry name" value="Endonuclease/exonuclease/phosphatase"/>
    <property type="match status" value="1"/>
</dbReference>
<gene>
    <name evidence="1" type="ORF">PoB_002832200</name>
</gene>
<dbReference type="EMBL" id="BLXT01003539">
    <property type="protein sequence ID" value="GFO01817.1"/>
    <property type="molecule type" value="Genomic_DNA"/>
</dbReference>
<organism evidence="1 2">
    <name type="scientific">Plakobranchus ocellatus</name>
    <dbReference type="NCBI Taxonomy" id="259542"/>
    <lineage>
        <taxon>Eukaryota</taxon>
        <taxon>Metazoa</taxon>
        <taxon>Spiralia</taxon>
        <taxon>Lophotrochozoa</taxon>
        <taxon>Mollusca</taxon>
        <taxon>Gastropoda</taxon>
        <taxon>Heterobranchia</taxon>
        <taxon>Euthyneura</taxon>
        <taxon>Panpulmonata</taxon>
        <taxon>Sacoglossa</taxon>
        <taxon>Placobranchoidea</taxon>
        <taxon>Plakobranchidae</taxon>
        <taxon>Plakobranchus</taxon>
    </lineage>
</organism>
<dbReference type="AlphaFoldDB" id="A0AAV4A4J5"/>
<proteinExistence type="predicted"/>
<keyword evidence="2" id="KW-1185">Reference proteome</keyword>
<evidence type="ECO:0000313" key="2">
    <source>
        <dbReference type="Proteomes" id="UP000735302"/>
    </source>
</evidence>
<evidence type="ECO:0000313" key="1">
    <source>
        <dbReference type="EMBL" id="GFO01817.1"/>
    </source>
</evidence>
<comment type="caution">
    <text evidence="1">The sequence shown here is derived from an EMBL/GenBank/DDBJ whole genome shotgun (WGS) entry which is preliminary data.</text>
</comment>
<name>A0AAV4A4J5_9GAST</name>
<dbReference type="Proteomes" id="UP000735302">
    <property type="component" value="Unassembled WGS sequence"/>
</dbReference>
<dbReference type="InterPro" id="IPR036691">
    <property type="entry name" value="Endo/exonu/phosph_ase_sf"/>
</dbReference>
<protein>
    <submittedName>
        <fullName evidence="1">Craniofacial development protein 2-like</fullName>
    </submittedName>
</protein>
<accession>A0AAV4A4J5</accession>
<sequence length="88" mass="10530">MNTFGPHKASRRWTWHNPDRKHHSQIDYILVKRRFHVNVNFAKTRSFPGADIGSDYDVWMMTFPLRLKKAKLQGKSRAKFDFEKLKDP</sequence>